<keyword evidence="1" id="KW-0479">Metal-binding</keyword>
<evidence type="ECO:0000256" key="3">
    <source>
        <dbReference type="ARBA" id="ARBA00023027"/>
    </source>
</evidence>
<dbReference type="GO" id="GO:0046872">
    <property type="term" value="F:metal ion binding"/>
    <property type="evidence" value="ECO:0007669"/>
    <property type="project" value="UniProtKB-KW"/>
</dbReference>
<dbReference type="Proteomes" id="UP000198440">
    <property type="component" value="Unassembled WGS sequence"/>
</dbReference>
<dbReference type="EMBL" id="FZON01000069">
    <property type="protein sequence ID" value="SNT20196.1"/>
    <property type="molecule type" value="Genomic_DNA"/>
</dbReference>
<keyword evidence="3" id="KW-0520">NAD</keyword>
<dbReference type="SUPFAM" id="SSF53659">
    <property type="entry name" value="Isocitrate/Isopropylmalate dehydrogenase-like"/>
    <property type="match status" value="1"/>
</dbReference>
<dbReference type="OrthoDB" id="9801783at2"/>
<dbReference type="Gene3D" id="3.40.718.10">
    <property type="entry name" value="Isopropylmalate Dehydrogenase"/>
    <property type="match status" value="1"/>
</dbReference>
<dbReference type="GO" id="GO:0016491">
    <property type="term" value="F:oxidoreductase activity"/>
    <property type="evidence" value="ECO:0007669"/>
    <property type="project" value="UniProtKB-KW"/>
</dbReference>
<evidence type="ECO:0000256" key="2">
    <source>
        <dbReference type="ARBA" id="ARBA00023002"/>
    </source>
</evidence>
<dbReference type="PANTHER" id="PTHR30004:SF6">
    <property type="entry name" value="D-THREONATE 4-PHOSPHATE DEHYDROGENASE"/>
    <property type="match status" value="1"/>
</dbReference>
<dbReference type="GO" id="GO:0051287">
    <property type="term" value="F:NAD binding"/>
    <property type="evidence" value="ECO:0007669"/>
    <property type="project" value="InterPro"/>
</dbReference>
<dbReference type="NCBIfam" id="TIGR00557">
    <property type="entry name" value="pdxA"/>
    <property type="match status" value="1"/>
</dbReference>
<gene>
    <name evidence="4" type="ORF">SAMN04488078_10696</name>
</gene>
<evidence type="ECO:0000313" key="5">
    <source>
        <dbReference type="Proteomes" id="UP000198440"/>
    </source>
</evidence>
<sequence length="315" mass="33152">MIGITMGDPAGVGPEIILKAVAGMSKQDRARTRIFGCLRTLQAADDVVRSGLVPGRDAMVTDIAVEGAPLPWGQEDARAGDAAFRFMQAAVEAALTGQIGCIVTAPLNKAALNAAGHHYDGHTGMLAHLTGTPKAWMILASERLKVIHNSTHVSLRDAIDRATPESILQTIRTGNDHLKRLGYDAPRIAVAGINPHCGEGGLFGTEDDTQIAPAVRAAQAEGIDTHGPIPADTVFHRAYNGAFDLVVAQYHDQGHIPVKLVAFDTAVNVSLGLPIDRTSVDHGTAFDIAGKGIASHENLEKAIAYARKLAAGRGH</sequence>
<dbReference type="InterPro" id="IPR005255">
    <property type="entry name" value="PdxA_fam"/>
</dbReference>
<dbReference type="RefSeq" id="WP_089280060.1">
    <property type="nucleotide sequence ID" value="NZ_FZON01000069.1"/>
</dbReference>
<name>A0A239KPC4_9RHOB</name>
<protein>
    <submittedName>
        <fullName evidence="4">4-hydroxythreonine-4-phosphate dehydrogenase</fullName>
    </submittedName>
</protein>
<evidence type="ECO:0000256" key="1">
    <source>
        <dbReference type="ARBA" id="ARBA00022723"/>
    </source>
</evidence>
<evidence type="ECO:0000313" key="4">
    <source>
        <dbReference type="EMBL" id="SNT20196.1"/>
    </source>
</evidence>
<dbReference type="PANTHER" id="PTHR30004">
    <property type="entry name" value="4-HYDROXYTHREONINE-4-PHOSPHATE DEHYDROGENASE"/>
    <property type="match status" value="1"/>
</dbReference>
<proteinExistence type="predicted"/>
<dbReference type="Pfam" id="PF04166">
    <property type="entry name" value="PdxA"/>
    <property type="match status" value="1"/>
</dbReference>
<dbReference type="AlphaFoldDB" id="A0A239KPC4"/>
<reference evidence="4 5" key="1">
    <citation type="submission" date="2017-06" db="EMBL/GenBank/DDBJ databases">
        <authorList>
            <person name="Kim H.J."/>
            <person name="Triplett B.A."/>
        </authorList>
    </citation>
    <scope>NUCLEOTIDE SEQUENCE [LARGE SCALE GENOMIC DNA]</scope>
    <source>
        <strain evidence="4 5">DSM 11445</strain>
    </source>
</reference>
<organism evidence="4 5">
    <name type="scientific">Antarctobacter heliothermus</name>
    <dbReference type="NCBI Taxonomy" id="74033"/>
    <lineage>
        <taxon>Bacteria</taxon>
        <taxon>Pseudomonadati</taxon>
        <taxon>Pseudomonadota</taxon>
        <taxon>Alphaproteobacteria</taxon>
        <taxon>Rhodobacterales</taxon>
        <taxon>Roseobacteraceae</taxon>
        <taxon>Antarctobacter</taxon>
    </lineage>
</organism>
<accession>A0A239KPC4</accession>
<keyword evidence="2" id="KW-0560">Oxidoreductase</keyword>